<comment type="caution">
    <text evidence="14">The sequence shown here is derived from an EMBL/GenBank/DDBJ whole genome shotgun (WGS) entry which is preliminary data.</text>
</comment>
<evidence type="ECO:0000256" key="10">
    <source>
        <dbReference type="ARBA" id="ARBA00023136"/>
    </source>
</evidence>
<dbReference type="Proteomes" id="UP000824219">
    <property type="component" value="Linkage Group LG24"/>
</dbReference>
<dbReference type="PRINTS" id="PR00499">
    <property type="entry name" value="P67PHOX"/>
</dbReference>
<keyword evidence="4" id="KW-1003">Cell membrane</keyword>
<feature type="compositionally biased region" description="Basic and acidic residues" evidence="12">
    <location>
        <begin position="1"/>
        <end position="11"/>
    </location>
</feature>
<feature type="domain" description="SH3" evidence="13">
    <location>
        <begin position="214"/>
        <end position="273"/>
    </location>
</feature>
<dbReference type="PROSITE" id="PS50002">
    <property type="entry name" value="SH3"/>
    <property type="match status" value="1"/>
</dbReference>
<dbReference type="GO" id="GO:0003009">
    <property type="term" value="P:skeletal muscle contraction"/>
    <property type="evidence" value="ECO:0007669"/>
    <property type="project" value="TreeGrafter"/>
</dbReference>
<dbReference type="FunFam" id="2.30.30.40:FF:000073">
    <property type="entry name" value="SH3 and cysteine-rich domain-containing protein 2"/>
    <property type="match status" value="1"/>
</dbReference>
<dbReference type="GO" id="GO:0008270">
    <property type="term" value="F:zinc ion binding"/>
    <property type="evidence" value="ECO:0007669"/>
    <property type="project" value="UniProtKB-KW"/>
</dbReference>
<dbReference type="PANTHER" id="PTHR15135">
    <property type="entry name" value="STAC"/>
    <property type="match status" value="1"/>
</dbReference>
<keyword evidence="9" id="KW-0862">Zinc</keyword>
<keyword evidence="5" id="KW-0963">Cytoplasm</keyword>
<proteinExistence type="predicted"/>
<evidence type="ECO:0000256" key="11">
    <source>
        <dbReference type="PROSITE-ProRule" id="PRU00192"/>
    </source>
</evidence>
<evidence type="ECO:0000313" key="14">
    <source>
        <dbReference type="EMBL" id="KAG7317416.1"/>
    </source>
</evidence>
<name>A0A9D3N771_9TELE</name>
<keyword evidence="8" id="KW-0863">Zinc-finger</keyword>
<keyword evidence="15" id="KW-1185">Reference proteome</keyword>
<sequence>MESEAEPRELQRSPSTLSINTGSKQLLRLKRSLAFMRSKSVENFFQRSNSDARLPSDITDEAPPPSPPLLPRSPLPSDSPKPPLSPSQLVQQKPRPAQTHCFQDHVFRRPTSCQLCKHIIVGHVKSRLISGALQNSRSNHAGMFKRNFSTPSITCDQSASKEAQTTPGGEGGEEKDEVEIETDKRTNNDTESSLPNPESSKTEVEDVIKVPRFHPIHTYVALYKFLPQEQNDLELRPGDRVQVTDDSNEDWWKGKSGDRVGFFPANFVQRVRPGESVWRVTQGVHGNRQMGYMTVKEDQICVGKKEDSEGFVKLCSGKKRGLVPTHSLEEI</sequence>
<keyword evidence="6" id="KW-0479">Metal-binding</keyword>
<evidence type="ECO:0000313" key="15">
    <source>
        <dbReference type="Proteomes" id="UP000824219"/>
    </source>
</evidence>
<dbReference type="InterPro" id="IPR039688">
    <property type="entry name" value="STAC1/2/3"/>
</dbReference>
<dbReference type="SUPFAM" id="SSF50044">
    <property type="entry name" value="SH3-domain"/>
    <property type="match status" value="1"/>
</dbReference>
<feature type="region of interest" description="Disordered" evidence="12">
    <location>
        <begin position="1"/>
        <end position="23"/>
    </location>
</feature>
<dbReference type="InterPro" id="IPR035509">
    <property type="entry name" value="Stac2_SH3"/>
</dbReference>
<feature type="compositionally biased region" description="Polar residues" evidence="12">
    <location>
        <begin position="147"/>
        <end position="167"/>
    </location>
</feature>
<dbReference type="CDD" id="cd11985">
    <property type="entry name" value="SH3_Stac2_C"/>
    <property type="match status" value="1"/>
</dbReference>
<evidence type="ECO:0000259" key="13">
    <source>
        <dbReference type="PROSITE" id="PS50002"/>
    </source>
</evidence>
<dbReference type="SMART" id="SM00326">
    <property type="entry name" value="SH3"/>
    <property type="match status" value="1"/>
</dbReference>
<evidence type="ECO:0000256" key="9">
    <source>
        <dbReference type="ARBA" id="ARBA00022833"/>
    </source>
</evidence>
<evidence type="ECO:0000256" key="2">
    <source>
        <dbReference type="ARBA" id="ARBA00004514"/>
    </source>
</evidence>
<evidence type="ECO:0000256" key="1">
    <source>
        <dbReference type="ARBA" id="ARBA00004278"/>
    </source>
</evidence>
<feature type="compositionally biased region" description="Pro residues" evidence="12">
    <location>
        <begin position="62"/>
        <end position="85"/>
    </location>
</feature>
<dbReference type="GO" id="GO:0042383">
    <property type="term" value="C:sarcolemma"/>
    <property type="evidence" value="ECO:0007669"/>
    <property type="project" value="UniProtKB-SubCell"/>
</dbReference>
<dbReference type="InterPro" id="IPR046349">
    <property type="entry name" value="C1-like_sf"/>
</dbReference>
<comment type="subcellular location">
    <subcellularLocation>
        <location evidence="1">Cell membrane</location>
        <location evidence="1">Sarcolemma</location>
        <topology evidence="1">Peripheral membrane protein</topology>
        <orientation evidence="1">Cytoplasmic side</orientation>
    </subcellularLocation>
    <subcellularLocation>
        <location evidence="2">Cytoplasm</location>
        <location evidence="2">Cytosol</location>
    </subcellularLocation>
</comment>
<gene>
    <name evidence="14" type="ORF">KOW79_019714</name>
</gene>
<organism evidence="14 15">
    <name type="scientific">Hemibagrus wyckioides</name>
    <dbReference type="NCBI Taxonomy" id="337641"/>
    <lineage>
        <taxon>Eukaryota</taxon>
        <taxon>Metazoa</taxon>
        <taxon>Chordata</taxon>
        <taxon>Craniata</taxon>
        <taxon>Vertebrata</taxon>
        <taxon>Euteleostomi</taxon>
        <taxon>Actinopterygii</taxon>
        <taxon>Neopterygii</taxon>
        <taxon>Teleostei</taxon>
        <taxon>Ostariophysi</taxon>
        <taxon>Siluriformes</taxon>
        <taxon>Bagridae</taxon>
        <taxon>Hemibagrus</taxon>
    </lineage>
</organism>
<dbReference type="AlphaFoldDB" id="A0A9D3N771"/>
<feature type="compositionally biased region" description="Polar residues" evidence="12">
    <location>
        <begin position="12"/>
        <end position="23"/>
    </location>
</feature>
<dbReference type="PRINTS" id="PR00452">
    <property type="entry name" value="SH3DOMAIN"/>
</dbReference>
<keyword evidence="7" id="KW-0677">Repeat</keyword>
<feature type="compositionally biased region" description="Polar residues" evidence="12">
    <location>
        <begin position="189"/>
        <end position="199"/>
    </location>
</feature>
<protein>
    <recommendedName>
        <fullName evidence="13">SH3 domain-containing protein</fullName>
    </recommendedName>
</protein>
<dbReference type="Gene3D" id="2.30.30.40">
    <property type="entry name" value="SH3 Domains"/>
    <property type="match status" value="1"/>
</dbReference>
<evidence type="ECO:0000256" key="3">
    <source>
        <dbReference type="ARBA" id="ARBA00022443"/>
    </source>
</evidence>
<evidence type="ECO:0000256" key="4">
    <source>
        <dbReference type="ARBA" id="ARBA00022475"/>
    </source>
</evidence>
<dbReference type="Pfam" id="PF00018">
    <property type="entry name" value="SH3_1"/>
    <property type="match status" value="1"/>
</dbReference>
<dbReference type="Gene3D" id="3.30.60.20">
    <property type="match status" value="1"/>
</dbReference>
<evidence type="ECO:0000256" key="7">
    <source>
        <dbReference type="ARBA" id="ARBA00022737"/>
    </source>
</evidence>
<dbReference type="PANTHER" id="PTHR15135:SF5">
    <property type="entry name" value="SH3 AND CYSTEINE-RICH DOMAIN-CONTAINING PROTEIN 2"/>
    <property type="match status" value="1"/>
</dbReference>
<dbReference type="GO" id="GO:0009898">
    <property type="term" value="C:cytoplasmic side of plasma membrane"/>
    <property type="evidence" value="ECO:0007669"/>
    <property type="project" value="UniProtKB-ARBA"/>
</dbReference>
<keyword evidence="10" id="KW-0472">Membrane</keyword>
<feature type="compositionally biased region" description="Acidic residues" evidence="12">
    <location>
        <begin position="171"/>
        <end position="180"/>
    </location>
</feature>
<keyword evidence="3 11" id="KW-0728">SH3 domain</keyword>
<dbReference type="GO" id="GO:0005829">
    <property type="term" value="C:cytosol"/>
    <property type="evidence" value="ECO:0007669"/>
    <property type="project" value="UniProtKB-SubCell"/>
</dbReference>
<reference evidence="14 15" key="1">
    <citation type="submission" date="2021-06" db="EMBL/GenBank/DDBJ databases">
        <title>Chromosome-level genome assembly of the red-tail catfish (Hemibagrus wyckioides).</title>
        <authorList>
            <person name="Shao F."/>
        </authorList>
    </citation>
    <scope>NUCLEOTIDE SEQUENCE [LARGE SCALE GENOMIC DNA]</scope>
    <source>
        <strain evidence="14">EC202008001</strain>
        <tissue evidence="14">Blood</tissue>
    </source>
</reference>
<evidence type="ECO:0000256" key="12">
    <source>
        <dbReference type="SAM" id="MobiDB-lite"/>
    </source>
</evidence>
<dbReference type="EMBL" id="JAHKSW010000024">
    <property type="protein sequence ID" value="KAG7317416.1"/>
    <property type="molecule type" value="Genomic_DNA"/>
</dbReference>
<dbReference type="InterPro" id="IPR036028">
    <property type="entry name" value="SH3-like_dom_sf"/>
</dbReference>
<dbReference type="GO" id="GO:1903078">
    <property type="term" value="P:positive regulation of protein localization to plasma membrane"/>
    <property type="evidence" value="ECO:0007669"/>
    <property type="project" value="TreeGrafter"/>
</dbReference>
<evidence type="ECO:0000256" key="8">
    <source>
        <dbReference type="ARBA" id="ARBA00022771"/>
    </source>
</evidence>
<evidence type="ECO:0000256" key="6">
    <source>
        <dbReference type="ARBA" id="ARBA00022723"/>
    </source>
</evidence>
<dbReference type="SUPFAM" id="SSF57889">
    <property type="entry name" value="Cysteine-rich domain"/>
    <property type="match status" value="1"/>
</dbReference>
<feature type="region of interest" description="Disordered" evidence="12">
    <location>
        <begin position="142"/>
        <end position="203"/>
    </location>
</feature>
<dbReference type="InterPro" id="IPR001452">
    <property type="entry name" value="SH3_domain"/>
</dbReference>
<accession>A0A9D3N771</accession>
<dbReference type="OrthoDB" id="6250593at2759"/>
<evidence type="ECO:0000256" key="5">
    <source>
        <dbReference type="ARBA" id="ARBA00022490"/>
    </source>
</evidence>
<feature type="region of interest" description="Disordered" evidence="12">
    <location>
        <begin position="44"/>
        <end position="97"/>
    </location>
</feature>